<feature type="compositionally biased region" description="Polar residues" evidence="5">
    <location>
        <begin position="832"/>
        <end position="847"/>
    </location>
</feature>
<gene>
    <name evidence="8" type="ORF">NEMBOFW57_008388</name>
</gene>
<feature type="compositionally biased region" description="Low complexity" evidence="5">
    <location>
        <begin position="196"/>
        <end position="224"/>
    </location>
</feature>
<reference evidence="8" key="1">
    <citation type="submission" date="2023-02" db="EMBL/GenBank/DDBJ databases">
        <authorList>
            <person name="Palmer J.M."/>
        </authorList>
    </citation>
    <scope>NUCLEOTIDE SEQUENCE</scope>
    <source>
        <strain evidence="8">FW57</strain>
    </source>
</reference>
<dbReference type="SUPFAM" id="SSF48371">
    <property type="entry name" value="ARM repeat"/>
    <property type="match status" value="1"/>
</dbReference>
<dbReference type="GO" id="GO:0003677">
    <property type="term" value="F:DNA binding"/>
    <property type="evidence" value="ECO:0007669"/>
    <property type="project" value="InterPro"/>
</dbReference>
<dbReference type="Gene3D" id="1.25.10.10">
    <property type="entry name" value="Leucine-rich Repeat Variant"/>
    <property type="match status" value="1"/>
</dbReference>
<dbReference type="CDD" id="cd16100">
    <property type="entry name" value="ARID"/>
    <property type="match status" value="1"/>
</dbReference>
<dbReference type="SUPFAM" id="SSF46774">
    <property type="entry name" value="ARID-like"/>
    <property type="match status" value="1"/>
</dbReference>
<proteinExistence type="predicted"/>
<keyword evidence="4" id="KW-0539">Nucleus</keyword>
<feature type="domain" description="ARID" evidence="6">
    <location>
        <begin position="15"/>
        <end position="109"/>
    </location>
</feature>
<evidence type="ECO:0000256" key="3">
    <source>
        <dbReference type="ARBA" id="ARBA00023163"/>
    </source>
</evidence>
<dbReference type="AlphaFoldDB" id="A0AAD4ERW8"/>
<dbReference type="GO" id="GO:0016586">
    <property type="term" value="C:RSC-type complex"/>
    <property type="evidence" value="ECO:0007669"/>
    <property type="project" value="TreeGrafter"/>
</dbReference>
<dbReference type="PROSITE" id="PS51011">
    <property type="entry name" value="ARID"/>
    <property type="match status" value="1"/>
</dbReference>
<keyword evidence="3" id="KW-0804">Transcription</keyword>
<name>A0AAD4ERW8_9PEZI</name>
<dbReference type="InterPro" id="IPR003150">
    <property type="entry name" value="DNA-bd_RFX"/>
</dbReference>
<protein>
    <recommendedName>
        <fullName evidence="10">Chromatin structure-remodeling complex subunit rsc9</fullName>
    </recommendedName>
</protein>
<feature type="region of interest" description="Disordered" evidence="5">
    <location>
        <begin position="138"/>
        <end position="261"/>
    </location>
</feature>
<dbReference type="InterPro" id="IPR016024">
    <property type="entry name" value="ARM-type_fold"/>
</dbReference>
<organism evidence="8 9">
    <name type="scientific">Staphylotrichum longicolle</name>
    <dbReference type="NCBI Taxonomy" id="669026"/>
    <lineage>
        <taxon>Eukaryota</taxon>
        <taxon>Fungi</taxon>
        <taxon>Dikarya</taxon>
        <taxon>Ascomycota</taxon>
        <taxon>Pezizomycotina</taxon>
        <taxon>Sordariomycetes</taxon>
        <taxon>Sordariomycetidae</taxon>
        <taxon>Sordariales</taxon>
        <taxon>Chaetomiaceae</taxon>
        <taxon>Staphylotrichum</taxon>
    </lineage>
</organism>
<dbReference type="GO" id="GO:0006355">
    <property type="term" value="P:regulation of DNA-templated transcription"/>
    <property type="evidence" value="ECO:0007669"/>
    <property type="project" value="InterPro"/>
</dbReference>
<evidence type="ECO:0000256" key="2">
    <source>
        <dbReference type="ARBA" id="ARBA00023015"/>
    </source>
</evidence>
<dbReference type="InterPro" id="IPR036431">
    <property type="entry name" value="ARID_dom_sf"/>
</dbReference>
<dbReference type="Gene3D" id="1.10.150.60">
    <property type="entry name" value="ARID DNA-binding domain"/>
    <property type="match status" value="1"/>
</dbReference>
<evidence type="ECO:0008006" key="10">
    <source>
        <dbReference type="Google" id="ProtNLM"/>
    </source>
</evidence>
<feature type="compositionally biased region" description="Basic and acidic residues" evidence="5">
    <location>
        <begin position="942"/>
        <end position="954"/>
    </location>
</feature>
<dbReference type="EMBL" id="JAHCVI010000004">
    <property type="protein sequence ID" value="KAG7286085.1"/>
    <property type="molecule type" value="Genomic_DNA"/>
</dbReference>
<evidence type="ECO:0000313" key="9">
    <source>
        <dbReference type="Proteomes" id="UP001197093"/>
    </source>
</evidence>
<dbReference type="PROSITE" id="PS51526">
    <property type="entry name" value="RFX_DBD"/>
    <property type="match status" value="1"/>
</dbReference>
<dbReference type="SMART" id="SM01014">
    <property type="entry name" value="ARID"/>
    <property type="match status" value="1"/>
</dbReference>
<accession>A0AAD4ERW8</accession>
<feature type="domain" description="RFX-type winged-helix" evidence="7">
    <location>
        <begin position="647"/>
        <end position="729"/>
    </location>
</feature>
<evidence type="ECO:0000256" key="1">
    <source>
        <dbReference type="ARBA" id="ARBA00022853"/>
    </source>
</evidence>
<dbReference type="PANTHER" id="PTHR22970">
    <property type="entry name" value="AT-RICH INTERACTIVE DOMAIN-CONTAINING PROTEIN 2"/>
    <property type="match status" value="1"/>
</dbReference>
<keyword evidence="1" id="KW-0156">Chromatin regulator</keyword>
<dbReference type="InterPro" id="IPR011989">
    <property type="entry name" value="ARM-like"/>
</dbReference>
<evidence type="ECO:0000259" key="7">
    <source>
        <dbReference type="PROSITE" id="PS51526"/>
    </source>
</evidence>
<dbReference type="InterPro" id="IPR052406">
    <property type="entry name" value="Chromatin_Remodeling_Comp"/>
</dbReference>
<evidence type="ECO:0000256" key="4">
    <source>
        <dbReference type="ARBA" id="ARBA00023242"/>
    </source>
</evidence>
<dbReference type="InterPro" id="IPR001606">
    <property type="entry name" value="ARID_dom"/>
</dbReference>
<feature type="region of interest" description="Disordered" evidence="5">
    <location>
        <begin position="942"/>
        <end position="982"/>
    </location>
</feature>
<feature type="region of interest" description="Disordered" evidence="5">
    <location>
        <begin position="829"/>
        <end position="887"/>
    </location>
</feature>
<dbReference type="SMART" id="SM00501">
    <property type="entry name" value="BRIGHT"/>
    <property type="match status" value="1"/>
</dbReference>
<evidence type="ECO:0000313" key="8">
    <source>
        <dbReference type="EMBL" id="KAG7286085.1"/>
    </source>
</evidence>
<dbReference type="FunFam" id="1.10.150.60:FF:000021">
    <property type="entry name" value="Chromatin structure-remodeling complex subunit rsc9"/>
    <property type="match status" value="1"/>
</dbReference>
<dbReference type="GO" id="GO:0006325">
    <property type="term" value="P:chromatin organization"/>
    <property type="evidence" value="ECO:0007669"/>
    <property type="project" value="UniProtKB-KW"/>
</dbReference>
<dbReference type="PANTHER" id="PTHR22970:SF14">
    <property type="entry name" value="AT-RICH INTERACTIVE DOMAIN-CONTAINING PROTEIN 2"/>
    <property type="match status" value="1"/>
</dbReference>
<feature type="compositionally biased region" description="Basic and acidic residues" evidence="5">
    <location>
        <begin position="142"/>
        <end position="163"/>
    </location>
</feature>
<evidence type="ECO:0000256" key="5">
    <source>
        <dbReference type="SAM" id="MobiDB-lite"/>
    </source>
</evidence>
<dbReference type="Proteomes" id="UP001197093">
    <property type="component" value="Unassembled WGS sequence"/>
</dbReference>
<keyword evidence="2" id="KW-0805">Transcription regulation</keyword>
<evidence type="ECO:0000259" key="6">
    <source>
        <dbReference type="PROSITE" id="PS51011"/>
    </source>
</evidence>
<dbReference type="Pfam" id="PF01388">
    <property type="entry name" value="ARID"/>
    <property type="match status" value="1"/>
</dbReference>
<keyword evidence="9" id="KW-1185">Reference proteome</keyword>
<comment type="caution">
    <text evidence="8">The sequence shown here is derived from an EMBL/GenBank/DDBJ whole genome shotgun (WGS) entry which is preliminary data.</text>
</comment>
<sequence>MAPTKATVEHTVDRTPEYEKFIEELRVFHEKRGTNFDPEPKMGNFTVDLLKLFNYIVEHGGYDKVSDEKLMWRKMCEGLGLMRHNAPADAYTLKQIFYKNLAAYEIKTVHNKEPPPPEILEFTTAKGGSLLTRTLETFQARTKADREGSTEDGTPSRDRRAEETPSSARASRGLREAPAPRVIFHPDTNSSRQTRHASGQQSGASSSVAHSQSQSQTHHNPQSHGGTPVAMHQNHPHPSRGGPSHGYNPPGPDMSNPLVQGYQPLPLQQVPLRIVDTPASNPDLFARKQRLLRRPAAPAPNPGALVRASVPPGTLDGPNIYERCLLALRSGIQAEQAFGLNHLVKISYERGDKYKFSQFSGLAEGLTEFALSIGSMFYDVEWTISNDPDLDDGEIGELDGINGTGDILERIAQLKPKNVQDNFQSAEFTDKLVLVTEAVLTIRNMVMLPDNAWFIAEYPPVKDLLCILLRLPPLDIVVELKHSALDIAEQITPYLILGSEDPLYQTLLSQLESSDRGTILTALRAIGRIAMNHPTETNKLGKVPPATLQRLMDWLLLNDDELVDACLDFLYQYTAVVPNLDVMLQGTKVEHLVVHLVRLLSHGAKRSHREIVISEARLAYEPASEQVVPIPKDLQERLLAMEEPERCFAWLRCFFEEDPEAQITQIAIWQAYNTAFLESLKRMGRTMINAPEFIRHISTVYQSAGAQVIREGANGEIQKFIMRGIRPRPHPVTTDGRSYFQCQWRRAPGNSLKCSAWNLTAETMWQHILADHLQVSPGEDGKFHNREATLVCLWDSCTKYPKPISLQLAQFMSHIKTHLKSEEARHAALNGPATSGTPGGDNNNNTIAASPSAPPPPVAKRNNSIASASGSGSGSGAGPKPRVVRPAKTITITYEETASARDERNPNAPPQAAGIPLSAVLILRNIARNVVKTAAEEALVKRGEKNGGGKDGSKGEVAGGGNNNNNSEEDGDGEGGWEKGGWNERLFRPVMPRLWEVFTENRLLAPYVTSLFQLLDRERQREREGFAYGG</sequence>